<evidence type="ECO:0000313" key="1">
    <source>
        <dbReference type="EMBL" id="SPF50389.1"/>
    </source>
</evidence>
<dbReference type="EMBL" id="OMOF01000417">
    <property type="protein sequence ID" value="SPF50389.1"/>
    <property type="molecule type" value="Genomic_DNA"/>
</dbReference>
<sequence length="59" mass="6254">MFVKLSERFPVKINQFSGTPGGLLNGVLVDGGVLGEVGNTKTGSAVKSVEPIFIIELHR</sequence>
<dbReference type="Proteomes" id="UP000238916">
    <property type="component" value="Unassembled WGS sequence"/>
</dbReference>
<accession>A0A2U3LF41</accession>
<protein>
    <submittedName>
        <fullName evidence="1">Uncharacterized protein</fullName>
    </submittedName>
</protein>
<name>A0A2U3LF41_9FIRM</name>
<proteinExistence type="predicted"/>
<organism evidence="1 2">
    <name type="scientific">Candidatus Desulfosporosinus infrequens</name>
    <dbReference type="NCBI Taxonomy" id="2043169"/>
    <lineage>
        <taxon>Bacteria</taxon>
        <taxon>Bacillati</taxon>
        <taxon>Bacillota</taxon>
        <taxon>Clostridia</taxon>
        <taxon>Eubacteriales</taxon>
        <taxon>Desulfitobacteriaceae</taxon>
        <taxon>Desulfosporosinus</taxon>
    </lineage>
</organism>
<gene>
    <name evidence="1" type="ORF">SBF1_4740002</name>
</gene>
<reference evidence="2" key="1">
    <citation type="submission" date="2018-02" db="EMBL/GenBank/DDBJ databases">
        <authorList>
            <person name="Hausmann B."/>
        </authorList>
    </citation>
    <scope>NUCLEOTIDE SEQUENCE [LARGE SCALE GENOMIC DNA]</scope>
    <source>
        <strain evidence="2">Peat soil MAG SbF1</strain>
    </source>
</reference>
<evidence type="ECO:0000313" key="2">
    <source>
        <dbReference type="Proteomes" id="UP000238916"/>
    </source>
</evidence>
<dbReference type="AlphaFoldDB" id="A0A2U3LF41"/>